<proteinExistence type="predicted"/>
<organism evidence="2 3">
    <name type="scientific">Lapidilactobacillus gannanensis</name>
    <dbReference type="NCBI Taxonomy" id="2486002"/>
    <lineage>
        <taxon>Bacteria</taxon>
        <taxon>Bacillati</taxon>
        <taxon>Bacillota</taxon>
        <taxon>Bacilli</taxon>
        <taxon>Lactobacillales</taxon>
        <taxon>Lactobacillaceae</taxon>
        <taxon>Lapidilactobacillus</taxon>
    </lineage>
</organism>
<evidence type="ECO:0000313" key="2">
    <source>
        <dbReference type="EMBL" id="MFD1411349.1"/>
    </source>
</evidence>
<name>A0ABW4BN65_9LACO</name>
<reference evidence="3" key="1">
    <citation type="journal article" date="2019" name="Int. J. Syst. Evol. Microbiol.">
        <title>The Global Catalogue of Microorganisms (GCM) 10K type strain sequencing project: providing services to taxonomists for standard genome sequencing and annotation.</title>
        <authorList>
            <consortium name="The Broad Institute Genomics Platform"/>
            <consortium name="The Broad Institute Genome Sequencing Center for Infectious Disease"/>
            <person name="Wu L."/>
            <person name="Ma J."/>
        </authorList>
    </citation>
    <scope>NUCLEOTIDE SEQUENCE [LARGE SCALE GENOMIC DNA]</scope>
    <source>
        <strain evidence="3">CCM 8937</strain>
    </source>
</reference>
<protein>
    <submittedName>
        <fullName evidence="2">DUF975 family protein</fullName>
    </submittedName>
</protein>
<feature type="transmembrane region" description="Helical" evidence="1">
    <location>
        <begin position="29"/>
        <end position="55"/>
    </location>
</feature>
<keyword evidence="1" id="KW-0812">Transmembrane</keyword>
<accession>A0ABW4BN65</accession>
<dbReference type="EMBL" id="JBHTOH010000056">
    <property type="protein sequence ID" value="MFD1411349.1"/>
    <property type="molecule type" value="Genomic_DNA"/>
</dbReference>
<evidence type="ECO:0000313" key="3">
    <source>
        <dbReference type="Proteomes" id="UP001597191"/>
    </source>
</evidence>
<dbReference type="Pfam" id="PF06161">
    <property type="entry name" value="DUF975"/>
    <property type="match status" value="1"/>
</dbReference>
<comment type="caution">
    <text evidence="2">The sequence shown here is derived from an EMBL/GenBank/DDBJ whole genome shotgun (WGS) entry which is preliminary data.</text>
</comment>
<keyword evidence="1" id="KW-1133">Transmembrane helix</keyword>
<dbReference type="PANTHER" id="PTHR40076:SF1">
    <property type="entry name" value="MEMBRANE PROTEIN"/>
    <property type="match status" value="1"/>
</dbReference>
<gene>
    <name evidence="2" type="ORF">ACFQ4R_07085</name>
</gene>
<keyword evidence="1" id="KW-0472">Membrane</keyword>
<dbReference type="Proteomes" id="UP001597191">
    <property type="component" value="Unassembled WGS sequence"/>
</dbReference>
<feature type="transmembrane region" description="Helical" evidence="1">
    <location>
        <begin position="83"/>
        <end position="103"/>
    </location>
</feature>
<feature type="transmembrane region" description="Helical" evidence="1">
    <location>
        <begin position="124"/>
        <end position="152"/>
    </location>
</feature>
<evidence type="ECO:0000256" key="1">
    <source>
        <dbReference type="SAM" id="Phobius"/>
    </source>
</evidence>
<dbReference type="RefSeq" id="WP_379880656.1">
    <property type="nucleotide sequence ID" value="NZ_JBHTOH010000056.1"/>
</dbReference>
<sequence length="238" mass="26801">MIKAHKSRAELKREVKDTFRGNWLEAIKLNLVPVILGVIVLIMVGVMAGKGYFYFLKESINNFEFSSIREINSNQQTSGGSTLGGFVAALVTTGIMYTSLNWLRTKQVPESSLKGAFAVFTKKYFIGMFATTLLLRIFTFLWTLLLIIPGIIKNYAYSQANFVFKDLADSNNGESISYLDCITKSRQLMVGNKWRLFILQVSFIGWDILACLTAGIGFLWLIPYKNATYAAFYADLVD</sequence>
<dbReference type="PANTHER" id="PTHR40076">
    <property type="entry name" value="MEMBRANE PROTEIN-RELATED"/>
    <property type="match status" value="1"/>
</dbReference>
<keyword evidence="3" id="KW-1185">Reference proteome</keyword>
<feature type="transmembrane region" description="Helical" evidence="1">
    <location>
        <begin position="197"/>
        <end position="222"/>
    </location>
</feature>
<dbReference type="InterPro" id="IPR010380">
    <property type="entry name" value="DUF975"/>
</dbReference>